<feature type="transmembrane region" description="Helical" evidence="1">
    <location>
        <begin position="79"/>
        <end position="97"/>
    </location>
</feature>
<feature type="transmembrane region" description="Helical" evidence="1">
    <location>
        <begin position="121"/>
        <end position="141"/>
    </location>
</feature>
<comment type="caution">
    <text evidence="2">The sequence shown here is derived from an EMBL/GenBank/DDBJ whole genome shotgun (WGS) entry which is preliminary data.</text>
</comment>
<feature type="transmembrane region" description="Helical" evidence="1">
    <location>
        <begin position="6"/>
        <end position="29"/>
    </location>
</feature>
<gene>
    <name evidence="2" type="ORF">BZL54_18805</name>
</gene>
<dbReference type="PROSITE" id="PS51257">
    <property type="entry name" value="PROKAR_LIPOPROTEIN"/>
    <property type="match status" value="1"/>
</dbReference>
<sequence>MKLVLFLHLVFVAAWMSCVIVEGIFEHAIDRSPAQRTFISNLHWATDKYVEIPAFTIVLVTGAILLAHRAPTPLLLTKVAFGTLAIALNAVCVWIVVRRRHYAARDDYAAWERIDRVQHKLGGIVAVAMLVALGIGGYMFAGAQ</sequence>
<dbReference type="GeneID" id="69003331"/>
<keyword evidence="1" id="KW-1133">Transmembrane helix</keyword>
<keyword evidence="1" id="KW-0812">Transmembrane</keyword>
<evidence type="ECO:0008006" key="4">
    <source>
        <dbReference type="Google" id="ProtNLM"/>
    </source>
</evidence>
<name>A0A2A4FDS0_9BURK</name>
<evidence type="ECO:0000313" key="2">
    <source>
        <dbReference type="EMBL" id="PCE30822.1"/>
    </source>
</evidence>
<dbReference type="Proteomes" id="UP000217994">
    <property type="component" value="Unassembled WGS sequence"/>
</dbReference>
<dbReference type="EMBL" id="MTZU01000055">
    <property type="protein sequence ID" value="PCE30822.1"/>
    <property type="molecule type" value="Genomic_DNA"/>
</dbReference>
<evidence type="ECO:0000313" key="3">
    <source>
        <dbReference type="Proteomes" id="UP000217994"/>
    </source>
</evidence>
<accession>A0A2A4FDS0</accession>
<feature type="transmembrane region" description="Helical" evidence="1">
    <location>
        <begin position="49"/>
        <end position="67"/>
    </location>
</feature>
<protein>
    <recommendedName>
        <fullName evidence="4">Lipoprotein</fullName>
    </recommendedName>
</protein>
<dbReference type="RefSeq" id="WP_084910252.1">
    <property type="nucleotide sequence ID" value="NZ_CP020739.1"/>
</dbReference>
<dbReference type="AlphaFoldDB" id="A0A2A4FDS0"/>
<proteinExistence type="predicted"/>
<evidence type="ECO:0000256" key="1">
    <source>
        <dbReference type="SAM" id="Phobius"/>
    </source>
</evidence>
<organism evidence="2 3">
    <name type="scientific">Burkholderia ubonensis subsp. mesacidophila</name>
    <dbReference type="NCBI Taxonomy" id="265293"/>
    <lineage>
        <taxon>Bacteria</taxon>
        <taxon>Pseudomonadati</taxon>
        <taxon>Pseudomonadota</taxon>
        <taxon>Betaproteobacteria</taxon>
        <taxon>Burkholderiales</taxon>
        <taxon>Burkholderiaceae</taxon>
        <taxon>Burkholderia</taxon>
        <taxon>Burkholderia cepacia complex</taxon>
    </lineage>
</organism>
<keyword evidence="1" id="KW-0472">Membrane</keyword>
<reference evidence="2 3" key="1">
    <citation type="submission" date="2017-01" db="EMBL/GenBank/DDBJ databases">
        <title>Whole-Genome Shotgun Sequencing of Two beta-Proteobacterial Species in Search of the Bulgecin Biosynthetic Cluster.</title>
        <authorList>
            <person name="Horsman M.E."/>
            <person name="Marous D.R."/>
            <person name="Li R."/>
            <person name="Oliver R.A."/>
            <person name="Byun B."/>
            <person name="Emrich S.J."/>
            <person name="Boggess B."/>
            <person name="Townsend C.A."/>
            <person name="Mobashery S."/>
        </authorList>
    </citation>
    <scope>NUCLEOTIDE SEQUENCE [LARGE SCALE GENOMIC DNA]</scope>
    <source>
        <strain evidence="2 3">ATCC 31433</strain>
    </source>
</reference>